<dbReference type="Gene3D" id="2.30.29.240">
    <property type="match status" value="1"/>
</dbReference>
<evidence type="ECO:0000313" key="14">
    <source>
        <dbReference type="EMBL" id="KAK9512540.1"/>
    </source>
</evidence>
<dbReference type="InterPro" id="IPR000909">
    <property type="entry name" value="PLipase_C_PInositol-sp_X_dom"/>
</dbReference>
<dbReference type="InterPro" id="IPR053945">
    <property type="entry name" value="PLCB1-4-like_EFh"/>
</dbReference>
<dbReference type="GO" id="GO:0016042">
    <property type="term" value="P:lipid catabolic process"/>
    <property type="evidence" value="ECO:0007669"/>
    <property type="project" value="UniProtKB-KW"/>
</dbReference>
<dbReference type="InterPro" id="IPR011992">
    <property type="entry name" value="EF-hand-dom_pair"/>
</dbReference>
<evidence type="ECO:0000256" key="5">
    <source>
        <dbReference type="ARBA" id="ARBA00023098"/>
    </source>
</evidence>
<dbReference type="Gene3D" id="1.10.238.10">
    <property type="entry name" value="EF-hand"/>
    <property type="match status" value="1"/>
</dbReference>
<proteinExistence type="predicted"/>
<dbReference type="SMART" id="SM00149">
    <property type="entry name" value="PLCYc"/>
    <property type="match status" value="1"/>
</dbReference>
<dbReference type="PROSITE" id="PS50008">
    <property type="entry name" value="PIPLC_Y_DOMAIN"/>
    <property type="match status" value="1"/>
</dbReference>
<dbReference type="SUPFAM" id="SSF47473">
    <property type="entry name" value="EF-hand"/>
    <property type="match status" value="1"/>
</dbReference>
<dbReference type="InterPro" id="IPR035892">
    <property type="entry name" value="C2_domain_sf"/>
</dbReference>
<feature type="binding site" evidence="8">
    <location>
        <position position="240"/>
    </location>
    <ligand>
        <name>Ca(2+)</name>
        <dbReference type="ChEBI" id="CHEBI:29108"/>
    </ligand>
</feature>
<evidence type="ECO:0000259" key="12">
    <source>
        <dbReference type="PROSITE" id="PS50004"/>
    </source>
</evidence>
<comment type="caution">
    <text evidence="14">The sequence shown here is derived from an EMBL/GenBank/DDBJ whole genome shotgun (WGS) entry which is preliminary data.</text>
</comment>
<keyword evidence="8" id="KW-0479">Metal-binding</keyword>
<evidence type="ECO:0000256" key="10">
    <source>
        <dbReference type="SAM" id="Coils"/>
    </source>
</evidence>
<dbReference type="Pfam" id="PF22631">
    <property type="entry name" value="PLCB1-4-like_EFh"/>
    <property type="match status" value="1"/>
</dbReference>
<comment type="catalytic activity">
    <reaction evidence="1 9">
        <text>a 1,2-diacyl-sn-glycero-3-phospho-(1D-myo-inositol-4,5-bisphosphate) + H2O = 1D-myo-inositol 1,4,5-trisphosphate + a 1,2-diacyl-sn-glycerol + H(+)</text>
        <dbReference type="Rhea" id="RHEA:33179"/>
        <dbReference type="ChEBI" id="CHEBI:15377"/>
        <dbReference type="ChEBI" id="CHEBI:15378"/>
        <dbReference type="ChEBI" id="CHEBI:17815"/>
        <dbReference type="ChEBI" id="CHEBI:58456"/>
        <dbReference type="ChEBI" id="CHEBI:203600"/>
        <dbReference type="EC" id="3.1.4.11"/>
    </reaction>
</comment>
<reference evidence="14 15" key="1">
    <citation type="submission" date="2022-12" db="EMBL/GenBank/DDBJ databases">
        <title>Chromosome-level genome assembly of true bugs.</title>
        <authorList>
            <person name="Ma L."/>
            <person name="Li H."/>
        </authorList>
    </citation>
    <scope>NUCLEOTIDE SEQUENCE [LARGE SCALE GENOMIC DNA]</scope>
    <source>
        <strain evidence="14">Lab_2022b</strain>
    </source>
</reference>
<dbReference type="GO" id="GO:0051209">
    <property type="term" value="P:release of sequestered calcium ion into cytosol"/>
    <property type="evidence" value="ECO:0007669"/>
    <property type="project" value="TreeGrafter"/>
</dbReference>
<dbReference type="GO" id="GO:0008344">
    <property type="term" value="P:adult locomotory behavior"/>
    <property type="evidence" value="ECO:0007669"/>
    <property type="project" value="UniProtKB-ARBA"/>
</dbReference>
<feature type="active site" evidence="7">
    <location>
        <position position="210"/>
    </location>
</feature>
<dbReference type="SMART" id="SM00148">
    <property type="entry name" value="PLCXc"/>
    <property type="match status" value="1"/>
</dbReference>
<dbReference type="PROSITE" id="PS50004">
    <property type="entry name" value="C2"/>
    <property type="match status" value="1"/>
</dbReference>
<dbReference type="GO" id="GO:0004435">
    <property type="term" value="F:phosphatidylinositol-4,5-bisphosphate phospholipase C activity"/>
    <property type="evidence" value="ECO:0007669"/>
    <property type="project" value="UniProtKB-EC"/>
</dbReference>
<feature type="domain" description="PI-PLC Y-box" evidence="13">
    <location>
        <begin position="420"/>
        <end position="536"/>
    </location>
</feature>
<protein>
    <recommendedName>
        <fullName evidence="2 9">Phosphoinositide phospholipase C</fullName>
        <ecNumber evidence="2 9">3.1.4.11</ecNumber>
    </recommendedName>
</protein>
<dbReference type="SUPFAM" id="SSF49562">
    <property type="entry name" value="C2 domain (Calcium/lipid-binding domain, CaLB)"/>
    <property type="match status" value="1"/>
</dbReference>
<keyword evidence="3 9" id="KW-0378">Hydrolase</keyword>
<organism evidence="14 15">
    <name type="scientific">Rhynocoris fuscipes</name>
    <dbReference type="NCBI Taxonomy" id="488301"/>
    <lineage>
        <taxon>Eukaryota</taxon>
        <taxon>Metazoa</taxon>
        <taxon>Ecdysozoa</taxon>
        <taxon>Arthropoda</taxon>
        <taxon>Hexapoda</taxon>
        <taxon>Insecta</taxon>
        <taxon>Pterygota</taxon>
        <taxon>Neoptera</taxon>
        <taxon>Paraneoptera</taxon>
        <taxon>Hemiptera</taxon>
        <taxon>Heteroptera</taxon>
        <taxon>Panheteroptera</taxon>
        <taxon>Cimicomorpha</taxon>
        <taxon>Reduviidae</taxon>
        <taxon>Harpactorinae</taxon>
        <taxon>Harpactorini</taxon>
        <taxon>Rhynocoris</taxon>
    </lineage>
</organism>
<dbReference type="SUPFAM" id="SSF51695">
    <property type="entry name" value="PLC-like phosphodiesterases"/>
    <property type="match status" value="1"/>
</dbReference>
<dbReference type="GO" id="GO:0005509">
    <property type="term" value="F:calcium ion binding"/>
    <property type="evidence" value="ECO:0007669"/>
    <property type="project" value="InterPro"/>
</dbReference>
<dbReference type="InterPro" id="IPR016280">
    <property type="entry name" value="PLC-beta"/>
</dbReference>
<feature type="binding site" evidence="8">
    <location>
        <position position="211"/>
    </location>
    <ligand>
        <name>Ca(2+)</name>
        <dbReference type="ChEBI" id="CHEBI:29108"/>
    </ligand>
</feature>
<evidence type="ECO:0000256" key="8">
    <source>
        <dbReference type="PIRSR" id="PIRSR000956-2"/>
    </source>
</evidence>
<feature type="active site" evidence="7">
    <location>
        <position position="257"/>
    </location>
</feature>
<gene>
    <name evidence="14" type="ORF">O3M35_000941</name>
</gene>
<dbReference type="FunFam" id="1.10.238.10:FF:000024">
    <property type="entry name" value="1-phosphatidylinositol 4,5-bisphosphate phosphodiesterase"/>
    <property type="match status" value="1"/>
</dbReference>
<feature type="domain" description="C2" evidence="12">
    <location>
        <begin position="539"/>
        <end position="664"/>
    </location>
</feature>
<dbReference type="PIRSF" id="PIRSF000956">
    <property type="entry name" value="PLC-beta"/>
    <property type="match status" value="1"/>
</dbReference>
<feature type="binding site" evidence="8">
    <location>
        <position position="291"/>
    </location>
    <ligand>
        <name>Ca(2+)</name>
        <dbReference type="ChEBI" id="CHEBI:29108"/>
    </ligand>
</feature>
<dbReference type="InterPro" id="IPR001711">
    <property type="entry name" value="PLipase_C_Pinositol-sp_Y"/>
</dbReference>
<evidence type="ECO:0000256" key="2">
    <source>
        <dbReference type="ARBA" id="ARBA00012368"/>
    </source>
</evidence>
<keyword evidence="6" id="KW-0807">Transducer</keyword>
<dbReference type="Pfam" id="PF00388">
    <property type="entry name" value="PI-PLC-X"/>
    <property type="match status" value="1"/>
</dbReference>
<dbReference type="Pfam" id="PF00168">
    <property type="entry name" value="C2"/>
    <property type="match status" value="1"/>
</dbReference>
<dbReference type="PROSITE" id="PS50007">
    <property type="entry name" value="PIPLC_X_DOMAIN"/>
    <property type="match status" value="1"/>
</dbReference>
<dbReference type="Gene3D" id="1.20.1230.10">
    <property type="entry name" value="Phospholipase C beta, distal C-terminal domain"/>
    <property type="match status" value="1"/>
</dbReference>
<dbReference type="GO" id="GO:0046488">
    <property type="term" value="P:phosphatidylinositol metabolic process"/>
    <property type="evidence" value="ECO:0007669"/>
    <property type="project" value="TreeGrafter"/>
</dbReference>
<accession>A0AAW1DR56</accession>
<dbReference type="Gene3D" id="3.20.20.190">
    <property type="entry name" value="Phosphatidylinositol (PI) phosphodiesterase"/>
    <property type="match status" value="1"/>
</dbReference>
<dbReference type="Pfam" id="PF00387">
    <property type="entry name" value="PI-PLC-Y"/>
    <property type="match status" value="1"/>
</dbReference>
<dbReference type="CDD" id="cd08591">
    <property type="entry name" value="PI-PLCc_beta"/>
    <property type="match status" value="1"/>
</dbReference>
<dbReference type="SUPFAM" id="SSF69989">
    <property type="entry name" value="C-terminal domain of PLC-beta"/>
    <property type="match status" value="1"/>
</dbReference>
<keyword evidence="4 9" id="KW-0442">Lipid degradation</keyword>
<keyword evidence="8" id="KW-0106">Calcium</keyword>
<dbReference type="GO" id="GO:0043153">
    <property type="term" value="P:entrainment of circadian clock by photoperiod"/>
    <property type="evidence" value="ECO:0007669"/>
    <property type="project" value="UniProtKB-ARBA"/>
</dbReference>
<dbReference type="Gene3D" id="2.60.40.150">
    <property type="entry name" value="C2 domain"/>
    <property type="match status" value="1"/>
</dbReference>
<evidence type="ECO:0000256" key="9">
    <source>
        <dbReference type="RuleBase" id="RU361133"/>
    </source>
</evidence>
<dbReference type="PANTHER" id="PTHR10336">
    <property type="entry name" value="PHOSPHOINOSITIDE-SPECIFIC PHOSPHOLIPASE C FAMILY PROTEIN"/>
    <property type="match status" value="1"/>
</dbReference>
<dbReference type="CDD" id="cd00275">
    <property type="entry name" value="C2_PLC_like"/>
    <property type="match status" value="1"/>
</dbReference>
<dbReference type="FunFam" id="2.60.40.150:FF:000008">
    <property type="entry name" value="1-phosphatidylinositol 4,5-bisphosphate phosphodiesterase"/>
    <property type="match status" value="1"/>
</dbReference>
<dbReference type="InterPro" id="IPR017946">
    <property type="entry name" value="PLC-like_Pdiesterase_TIM-brl"/>
</dbReference>
<dbReference type="GO" id="GO:0048015">
    <property type="term" value="P:phosphatidylinositol-mediated signaling"/>
    <property type="evidence" value="ECO:0007669"/>
    <property type="project" value="TreeGrafter"/>
</dbReference>
<dbReference type="PANTHER" id="PTHR10336:SF36">
    <property type="entry name" value="1-PHOSPHATIDYLINOSITOL 4,5-BISPHOSPHATE PHOSPHODIESTERASE BETA-4"/>
    <property type="match status" value="1"/>
</dbReference>
<keyword evidence="15" id="KW-1185">Reference proteome</keyword>
<keyword evidence="10" id="KW-0175">Coiled coil</keyword>
<dbReference type="AlphaFoldDB" id="A0AAW1DR56"/>
<feature type="binding site" evidence="8">
    <location>
        <position position="242"/>
    </location>
    <ligand>
        <name>Ca(2+)</name>
        <dbReference type="ChEBI" id="CHEBI:29108"/>
    </ligand>
</feature>
<evidence type="ECO:0000256" key="3">
    <source>
        <dbReference type="ARBA" id="ARBA00022801"/>
    </source>
</evidence>
<dbReference type="GO" id="GO:0042592">
    <property type="term" value="P:homeostatic process"/>
    <property type="evidence" value="ECO:0007669"/>
    <property type="project" value="UniProtKB-ARBA"/>
</dbReference>
<evidence type="ECO:0000259" key="13">
    <source>
        <dbReference type="PROSITE" id="PS50008"/>
    </source>
</evidence>
<dbReference type="EMBL" id="JAPXFL010000001">
    <property type="protein sequence ID" value="KAK9512540.1"/>
    <property type="molecule type" value="Genomic_DNA"/>
</dbReference>
<dbReference type="Proteomes" id="UP001461498">
    <property type="component" value="Unassembled WGS sequence"/>
</dbReference>
<dbReference type="InterPro" id="IPR001192">
    <property type="entry name" value="PI-PLC_fam"/>
</dbReference>
<feature type="coiled-coil region" evidence="10">
    <location>
        <begin position="920"/>
        <end position="960"/>
    </location>
</feature>
<feature type="region of interest" description="Disordered" evidence="11">
    <location>
        <begin position="894"/>
        <end position="917"/>
    </location>
</feature>
<comment type="cofactor">
    <cofactor evidence="8">
        <name>Ca(2+)</name>
        <dbReference type="ChEBI" id="CHEBI:29108"/>
    </cofactor>
    <text evidence="8">Binds 1 Ca(2+) ion per subunit.</text>
</comment>
<evidence type="ECO:0000313" key="15">
    <source>
        <dbReference type="Proteomes" id="UP001461498"/>
    </source>
</evidence>
<evidence type="ECO:0000256" key="11">
    <source>
        <dbReference type="SAM" id="MobiDB-lite"/>
    </source>
</evidence>
<dbReference type="EC" id="3.1.4.11" evidence="2 9"/>
<keyword evidence="5 9" id="KW-0443">Lipid metabolism</keyword>
<name>A0AAW1DR56_9HEMI</name>
<dbReference type="InterPro" id="IPR000008">
    <property type="entry name" value="C2_dom"/>
</dbReference>
<dbReference type="InterPro" id="IPR042531">
    <property type="entry name" value="PLC-beta_C_sf"/>
</dbReference>
<dbReference type="PRINTS" id="PR00390">
    <property type="entry name" value="PHPHLIPASEC"/>
</dbReference>
<evidence type="ECO:0000256" key="1">
    <source>
        <dbReference type="ARBA" id="ARBA00001195"/>
    </source>
</evidence>
<evidence type="ECO:0000256" key="7">
    <source>
        <dbReference type="PIRSR" id="PIRSR000956-1"/>
    </source>
</evidence>
<dbReference type="SMART" id="SM00239">
    <property type="entry name" value="C2"/>
    <property type="match status" value="1"/>
</dbReference>
<evidence type="ECO:0000256" key="4">
    <source>
        <dbReference type="ARBA" id="ARBA00022963"/>
    </source>
</evidence>
<evidence type="ECO:0000256" key="6">
    <source>
        <dbReference type="ARBA" id="ARBA00023224"/>
    </source>
</evidence>
<sequence>MLLSQTWQDGLRKITHNNKISNVCVRTNLMKHWMRLGMLVDPKGKVPVKVVARTFASGKTEKLVYQCLQDLGLPSEKNDVIEPADFTFEKFYELYHKICPRNDIEELFQQITQGKADAIDIKQFINFLNEKQRDPRLNEILYPLYDEKRAAEIIATYEQNEEAVKEKKLTKDGLIRYLMSDENAPVFLDRLDIYMEMDQPLSHYYINSSHNTYLTGRQFGGKSSVEMYRQVLLAGCRCVELDCWDGKGEDEEPIITHGKAMCTDILFKDVIYALRDTAFVTSDFPVILSFENHCCKTQQYKLAKYCDEILGDLLLKEPIPEYPLEPGAPLPPPNLLKRKILIKNKRLKPDVEKKELELFMQGQFVIDDEEKEDASAPVAPVDEKKAEVPEAAAEAVADPAAETPVPIQYTGSTTNVHPWLSSMVNYAQPVKFQGFDVAEKKNIHHNMSSFAENTGIGYLKTQALEFVNYNKRQMSRIYPKGTRADSSNYMPQVFWNAGCQMVSLNFQTPDLPMQLNQGKFEYNGNCGYLLKPDFMRRSDRNFDPFAESPVDGVIAAQCSVQVIAGQFLSDKKVGTYVEVDMYGLPTDTIRKEFRTRMVPANGLNPVYNEEPFLFRKVVLPDLAVLRFGVYDENNKLLGQRILPLDGLQAGYRHISLRTEANFPMSLPMLFCNIELKIYVPDGLEGLMDALSDPRAFQSGQEKRAQQMKAMGIEETDINTKVEGGGGGDKKGAKEEEKKAEEITFEIITVEMLKSEKAFIKVTRKQQKELDSLQKRHAKERMLVQKQQCSTVEKLVKGKNKSDIAKESGVKEVVSGQVSQWSEMIERHRKEYWALMKQHVTEQQETLTKLMDTSHATQMKQLEAKHEREMKEMNAKQAKISVETMKEVANDKTLKTKGEKDRRLREKKQNNTKKFMDERKYAQMKQAKEKEKLNVKHEKQKQELMKEINAMLEVYKTEENEYELSNKVEFFA</sequence>